<feature type="domain" description="Ferritin-like diiron" evidence="1">
    <location>
        <begin position="11"/>
        <end position="141"/>
    </location>
</feature>
<keyword evidence="3" id="KW-1185">Reference proteome</keyword>
<dbReference type="InterPro" id="IPR052773">
    <property type="entry name" value="Anaerobic_Peroxidase-Rel"/>
</dbReference>
<dbReference type="PANTHER" id="PTHR43339:SF1">
    <property type="entry name" value="RUBRERYTHRIN"/>
    <property type="match status" value="1"/>
</dbReference>
<dbReference type="Pfam" id="PF02915">
    <property type="entry name" value="Rubrerythrin"/>
    <property type="match status" value="1"/>
</dbReference>
<dbReference type="GO" id="GO:0005506">
    <property type="term" value="F:iron ion binding"/>
    <property type="evidence" value="ECO:0007669"/>
    <property type="project" value="InterPro"/>
</dbReference>
<sequence>MELINEDRLGVARGTEVEEAVDKEFRGETWEVGIYLAMARQAQREGYPEVAEVLKSIAMDEAWHAAHFAELNGKISESTRENLLKMLKGEQEANRGKKEVAKRAKELNLDPVHDIMDESSRDEARHARTLAGLIDRYFAGNKEGMGCCCS</sequence>
<evidence type="ECO:0000313" key="3">
    <source>
        <dbReference type="Proteomes" id="UP000184529"/>
    </source>
</evidence>
<name>A0A1M6IC93_9FIRM</name>
<organism evidence="2 3">
    <name type="scientific">Desulfofundulus thermosubterraneus DSM 16057</name>
    <dbReference type="NCBI Taxonomy" id="1121432"/>
    <lineage>
        <taxon>Bacteria</taxon>
        <taxon>Bacillati</taxon>
        <taxon>Bacillota</taxon>
        <taxon>Clostridia</taxon>
        <taxon>Eubacteriales</taxon>
        <taxon>Peptococcaceae</taxon>
        <taxon>Desulfofundulus</taxon>
    </lineage>
</organism>
<proteinExistence type="predicted"/>
<dbReference type="OrthoDB" id="9805587at2"/>
<dbReference type="EMBL" id="FQZM01000028">
    <property type="protein sequence ID" value="SHJ32071.1"/>
    <property type="molecule type" value="Genomic_DNA"/>
</dbReference>
<dbReference type="GO" id="GO:0016491">
    <property type="term" value="F:oxidoreductase activity"/>
    <property type="evidence" value="ECO:0007669"/>
    <property type="project" value="InterPro"/>
</dbReference>
<dbReference type="InterPro" id="IPR003251">
    <property type="entry name" value="Rr_diiron-bd_dom"/>
</dbReference>
<gene>
    <name evidence="2" type="ORF">SAMN02745219_02269</name>
</gene>
<evidence type="ECO:0000313" key="2">
    <source>
        <dbReference type="EMBL" id="SHJ32071.1"/>
    </source>
</evidence>
<reference evidence="3" key="1">
    <citation type="submission" date="2016-11" db="EMBL/GenBank/DDBJ databases">
        <authorList>
            <person name="Varghese N."/>
            <person name="Submissions S."/>
        </authorList>
    </citation>
    <scope>NUCLEOTIDE SEQUENCE [LARGE SCALE GENOMIC DNA]</scope>
    <source>
        <strain evidence="3">DSM 16057</strain>
    </source>
</reference>
<dbReference type="InterPro" id="IPR045236">
    <property type="entry name" value="RevRr_diiron-bd_dom"/>
</dbReference>
<evidence type="ECO:0000259" key="1">
    <source>
        <dbReference type="PROSITE" id="PS50905"/>
    </source>
</evidence>
<dbReference type="PANTHER" id="PTHR43339">
    <property type="entry name" value="RUBRERYTHRIN-RELATED"/>
    <property type="match status" value="1"/>
</dbReference>
<dbReference type="SUPFAM" id="SSF47240">
    <property type="entry name" value="Ferritin-like"/>
    <property type="match status" value="1"/>
</dbReference>
<dbReference type="Proteomes" id="UP000184529">
    <property type="component" value="Unassembled WGS sequence"/>
</dbReference>
<dbReference type="InterPro" id="IPR009078">
    <property type="entry name" value="Ferritin-like_SF"/>
</dbReference>
<dbReference type="Gene3D" id="1.20.1260.10">
    <property type="match status" value="1"/>
</dbReference>
<dbReference type="STRING" id="1121432.SAMN02745219_02269"/>
<dbReference type="InterPro" id="IPR012347">
    <property type="entry name" value="Ferritin-like"/>
</dbReference>
<protein>
    <submittedName>
        <fullName evidence="2">Rubrerythrin</fullName>
    </submittedName>
</protein>
<dbReference type="CDD" id="cd01046">
    <property type="entry name" value="Rubrerythrin_like"/>
    <property type="match status" value="1"/>
</dbReference>
<dbReference type="PROSITE" id="PS50905">
    <property type="entry name" value="FERRITIN_LIKE"/>
    <property type="match status" value="1"/>
</dbReference>
<accession>A0A1M6IC93</accession>
<dbReference type="InterPro" id="IPR009040">
    <property type="entry name" value="Ferritin-like_diiron"/>
</dbReference>
<dbReference type="RefSeq" id="WP_072869702.1">
    <property type="nucleotide sequence ID" value="NZ_FQZM01000028.1"/>
</dbReference>
<dbReference type="AlphaFoldDB" id="A0A1M6IC93"/>